<feature type="compositionally biased region" description="Polar residues" evidence="1">
    <location>
        <begin position="198"/>
        <end position="210"/>
    </location>
</feature>
<protein>
    <recommendedName>
        <fullName evidence="2">Putative auto-transporter adhesin head GIN domain-containing protein</fullName>
    </recommendedName>
</protein>
<dbReference type="AlphaFoldDB" id="A0A160U166"/>
<name>A0A160U166_9ZZZZ</name>
<organism evidence="3">
    <name type="scientific">hydrothermal vent metagenome</name>
    <dbReference type="NCBI Taxonomy" id="652676"/>
    <lineage>
        <taxon>unclassified sequences</taxon>
        <taxon>metagenomes</taxon>
        <taxon>ecological metagenomes</taxon>
    </lineage>
</organism>
<feature type="compositionally biased region" description="Polar residues" evidence="1">
    <location>
        <begin position="180"/>
        <end position="189"/>
    </location>
</feature>
<proteinExistence type="predicted"/>
<dbReference type="EMBL" id="CZQD01000039">
    <property type="protein sequence ID" value="CUS57363.1"/>
    <property type="molecule type" value="Genomic_DNA"/>
</dbReference>
<evidence type="ECO:0000259" key="2">
    <source>
        <dbReference type="Pfam" id="PF10988"/>
    </source>
</evidence>
<evidence type="ECO:0000313" key="3">
    <source>
        <dbReference type="EMBL" id="CUS57363.1"/>
    </source>
</evidence>
<sequence>MRKSVIIASSIAAFALSASLYSASAETTQVYNLSGFDELDISAGVSVKFVRAPQHSITADFERGGPEDVKVRLDGDRLYLSRKSTKGWGNKVRVKFTVTGPELNEIEASSGSSLLAEGLESGPMEIDVSSGAAVSVHGACTRLEVKASSGGSANAKGLTCETVQAKASSGGSVKAYASDAASSKTSSGGSVDIYGNPESRSANKSMSGGSTAFHGG</sequence>
<feature type="domain" description="Putative auto-transporter adhesin head GIN" evidence="2">
    <location>
        <begin position="36"/>
        <end position="197"/>
    </location>
</feature>
<dbReference type="InterPro" id="IPR021255">
    <property type="entry name" value="DUF2807"/>
</dbReference>
<feature type="region of interest" description="Disordered" evidence="1">
    <location>
        <begin position="169"/>
        <end position="216"/>
    </location>
</feature>
<gene>
    <name evidence="3" type="ORF">MGWOODY_Hyp527</name>
</gene>
<evidence type="ECO:0000256" key="1">
    <source>
        <dbReference type="SAM" id="MobiDB-lite"/>
    </source>
</evidence>
<dbReference type="Gene3D" id="2.160.20.120">
    <property type="match status" value="1"/>
</dbReference>
<accession>A0A160U166</accession>
<dbReference type="Pfam" id="PF10988">
    <property type="entry name" value="DUF2807"/>
    <property type="match status" value="1"/>
</dbReference>
<reference evidence="3" key="1">
    <citation type="submission" date="2015-10" db="EMBL/GenBank/DDBJ databases">
        <authorList>
            <person name="Gilbert D.G."/>
        </authorList>
    </citation>
    <scope>NUCLEOTIDE SEQUENCE</scope>
</reference>